<dbReference type="InterPro" id="IPR029044">
    <property type="entry name" value="Nucleotide-diphossugar_trans"/>
</dbReference>
<accession>A0A0V8RT78</accession>
<evidence type="ECO:0000256" key="2">
    <source>
        <dbReference type="ARBA" id="ARBA00022679"/>
    </source>
</evidence>
<dbReference type="AlphaFoldDB" id="A0A0V8RT78"/>
<dbReference type="Gene3D" id="3.90.550.10">
    <property type="entry name" value="Spore Coat Polysaccharide Biosynthesis Protein SpsA, Chain A"/>
    <property type="match status" value="1"/>
</dbReference>
<dbReference type="OrthoDB" id="396512at2"/>
<evidence type="ECO:0000313" key="5">
    <source>
        <dbReference type="Proteomes" id="UP000054686"/>
    </source>
</evidence>
<organism evidence="4 5">
    <name type="scientific">Schaalia odontolytica</name>
    <dbReference type="NCBI Taxonomy" id="1660"/>
    <lineage>
        <taxon>Bacteria</taxon>
        <taxon>Bacillati</taxon>
        <taxon>Actinomycetota</taxon>
        <taxon>Actinomycetes</taxon>
        <taxon>Actinomycetales</taxon>
        <taxon>Actinomycetaceae</taxon>
        <taxon>Schaalia</taxon>
    </lineage>
</organism>
<evidence type="ECO:0000259" key="3">
    <source>
        <dbReference type="Pfam" id="PF00535"/>
    </source>
</evidence>
<dbReference type="SUPFAM" id="SSF53448">
    <property type="entry name" value="Nucleotide-diphospho-sugar transferases"/>
    <property type="match status" value="1"/>
</dbReference>
<evidence type="ECO:0000256" key="1">
    <source>
        <dbReference type="ARBA" id="ARBA00022676"/>
    </source>
</evidence>
<feature type="domain" description="Glycosyltransferase 2-like" evidence="3">
    <location>
        <begin position="7"/>
        <end position="112"/>
    </location>
</feature>
<dbReference type="PANTHER" id="PTHR22916:SF51">
    <property type="entry name" value="GLYCOSYLTRANSFERASE EPSH-RELATED"/>
    <property type="match status" value="1"/>
</dbReference>
<protein>
    <submittedName>
        <fullName evidence="4">Glycosyl transferase</fullName>
    </submittedName>
</protein>
<dbReference type="InterPro" id="IPR001173">
    <property type="entry name" value="Glyco_trans_2-like"/>
</dbReference>
<reference evidence="4 5" key="1">
    <citation type="submission" date="2015-10" db="EMBL/GenBank/DDBJ databases">
        <title>Draft Genome of Actinomyces odontolyticus subsp. actinosynbacter strain XH001.</title>
        <authorList>
            <person name="Mclean J.S."/>
            <person name="He X."/>
        </authorList>
    </citation>
    <scope>NUCLEOTIDE SEQUENCE [LARGE SCALE GENOMIC DNA]</scope>
    <source>
        <strain evidence="4 5">XH001</strain>
    </source>
</reference>
<keyword evidence="2 4" id="KW-0808">Transferase</keyword>
<dbReference type="CDD" id="cd04179">
    <property type="entry name" value="DPM_DPG-synthase_like"/>
    <property type="match status" value="1"/>
</dbReference>
<evidence type="ECO:0000313" key="4">
    <source>
        <dbReference type="EMBL" id="KSW11187.1"/>
    </source>
</evidence>
<proteinExistence type="predicted"/>
<dbReference type="Pfam" id="PF00535">
    <property type="entry name" value="Glycos_transf_2"/>
    <property type="match status" value="1"/>
</dbReference>
<keyword evidence="1" id="KW-0328">Glycosyltransferase</keyword>
<dbReference type="GO" id="GO:0016757">
    <property type="term" value="F:glycosyltransferase activity"/>
    <property type="evidence" value="ECO:0007669"/>
    <property type="project" value="UniProtKB-KW"/>
</dbReference>
<dbReference type="PANTHER" id="PTHR22916">
    <property type="entry name" value="GLYCOSYLTRANSFERASE"/>
    <property type="match status" value="1"/>
</dbReference>
<dbReference type="Proteomes" id="UP000054686">
    <property type="component" value="Unassembled WGS sequence"/>
</dbReference>
<name>A0A0V8RT78_9ACTO</name>
<dbReference type="EMBL" id="LLVT01000002">
    <property type="protein sequence ID" value="KSW11187.1"/>
    <property type="molecule type" value="Genomic_DNA"/>
</dbReference>
<dbReference type="RefSeq" id="WP_060567031.1">
    <property type="nucleotide sequence ID" value="NZ_CP040006.1"/>
</dbReference>
<comment type="caution">
    <text evidence="4">The sequence shown here is derived from an EMBL/GenBank/DDBJ whole genome shotgun (WGS) entry which is preliminary data.</text>
</comment>
<sequence>MSVPLLTVIVPAYNSEDYLDRALTTLVGYGDELEAIVVNDGSKDRTAEIADEWAARYPSVKVIHQENKGHGGAVNAGLAAATGTHVRVVDSDDWLDRRATNAVLDVLREEREAGRDLDLLVTNYVYDKQGKSVKAVIRYRNVLPRGRTFGWADLRRCRYDQYLMMHALTMRTEVVRASGLVMPEHTFYVDYLYSFVPLPYISTIRYLDVDLYHYFIGRDDQSVNEKVMITRLDQLARVNEAMTRALPPRAEVEDKLWRYMVHYLRINAVVCSVMAQLSGTPEHLALKEQIWENMDQINPEATDRLRQDLLAGLVRHASPKVVRGGYKVAAAILGFN</sequence>
<gene>
    <name evidence="4" type="ORF">APY09_06945</name>
</gene>